<keyword evidence="11" id="KW-0594">Phospholipid biosynthesis</keyword>
<evidence type="ECO:0000256" key="12">
    <source>
        <dbReference type="ARBA" id="ARBA00023264"/>
    </source>
</evidence>
<proteinExistence type="inferred from homology"/>
<dbReference type="InterPro" id="IPR016064">
    <property type="entry name" value="NAD/diacylglycerol_kinase_sf"/>
</dbReference>
<evidence type="ECO:0000256" key="10">
    <source>
        <dbReference type="ARBA" id="ARBA00023098"/>
    </source>
</evidence>
<keyword evidence="5" id="KW-0479">Metal-binding</keyword>
<dbReference type="GO" id="GO:0005886">
    <property type="term" value="C:plasma membrane"/>
    <property type="evidence" value="ECO:0007669"/>
    <property type="project" value="TreeGrafter"/>
</dbReference>
<dbReference type="Gene3D" id="2.60.200.40">
    <property type="match status" value="1"/>
</dbReference>
<sequence length="311" mass="34385">MENLENKRITLIANPTSQSGGAKDIALFVMSYLSDHNIDANLVFTRFSNDARDIAKEASPKTDLIIAIGGDGLIHEIMNGLMEVDRNERAAFGLIPAGTGNDYARSLNMSLKPKEAIEQLFKAKLVDADLGVCNGEYYAQTLSFGLDAAIGLGSVERRIKTGKTGTRVFFDEGIYQLRNHLDLYNFKCEYIDAAGDSQEISGETYMFAAQIGKTYGGGFKICPKAEINNGFIECCYVTPKLNPLNAIRIFVMAKDGHHTHNKRIHFFNAQSLKITIEGTPKIQMDGEPCTDYVLDLGVSRDAVRVLKFFED</sequence>
<keyword evidence="7 14" id="KW-0418">Kinase</keyword>
<dbReference type="GO" id="GO:0008654">
    <property type="term" value="P:phospholipid biosynthetic process"/>
    <property type="evidence" value="ECO:0007669"/>
    <property type="project" value="UniProtKB-KW"/>
</dbReference>
<reference evidence="14" key="1">
    <citation type="submission" date="2023-07" db="EMBL/GenBank/DDBJ databases">
        <title>Between Cages and Wild: Unraveling the Impact of Captivity on Animal Microbiomes and Antimicrobial Resistance.</title>
        <authorList>
            <person name="Schmartz G.P."/>
            <person name="Rehner J."/>
            <person name="Schuff M.J."/>
            <person name="Becker S.L."/>
            <person name="Kravczyk M."/>
            <person name="Gurevich A."/>
            <person name="Francke R."/>
            <person name="Mueller R."/>
            <person name="Keller V."/>
            <person name="Keller A."/>
        </authorList>
    </citation>
    <scope>NUCLEOTIDE SEQUENCE</scope>
    <source>
        <strain evidence="14">S12M_St_49</strain>
    </source>
</reference>
<dbReference type="PANTHER" id="PTHR12358:SF106">
    <property type="entry name" value="LIPID KINASE YEGS"/>
    <property type="match status" value="1"/>
</dbReference>
<evidence type="ECO:0000256" key="8">
    <source>
        <dbReference type="ARBA" id="ARBA00022840"/>
    </source>
</evidence>
<evidence type="ECO:0000313" key="15">
    <source>
        <dbReference type="Proteomes" id="UP001168575"/>
    </source>
</evidence>
<keyword evidence="3" id="KW-0444">Lipid biosynthesis</keyword>
<accession>A0AA43U8Q4</accession>
<name>A0AA43U8Q4_9ACTN</name>
<keyword evidence="6" id="KW-0547">Nucleotide-binding</keyword>
<dbReference type="InterPro" id="IPR045540">
    <property type="entry name" value="YegS/DAGK_C"/>
</dbReference>
<evidence type="ECO:0000256" key="3">
    <source>
        <dbReference type="ARBA" id="ARBA00022516"/>
    </source>
</evidence>
<evidence type="ECO:0000256" key="2">
    <source>
        <dbReference type="ARBA" id="ARBA00005983"/>
    </source>
</evidence>
<feature type="domain" description="DAGKc" evidence="13">
    <location>
        <begin position="4"/>
        <end position="137"/>
    </location>
</feature>
<evidence type="ECO:0000256" key="5">
    <source>
        <dbReference type="ARBA" id="ARBA00022723"/>
    </source>
</evidence>
<evidence type="ECO:0000256" key="4">
    <source>
        <dbReference type="ARBA" id="ARBA00022679"/>
    </source>
</evidence>
<dbReference type="InterPro" id="IPR017438">
    <property type="entry name" value="ATP-NAD_kinase_N"/>
</dbReference>
<dbReference type="InterPro" id="IPR005218">
    <property type="entry name" value="Diacylglycerol/lipid_kinase"/>
</dbReference>
<comment type="similarity">
    <text evidence="2">Belongs to the diacylglycerol/lipid kinase family.</text>
</comment>
<evidence type="ECO:0000256" key="11">
    <source>
        <dbReference type="ARBA" id="ARBA00023209"/>
    </source>
</evidence>
<gene>
    <name evidence="14" type="ORF">Q3982_01805</name>
</gene>
<dbReference type="Pfam" id="PF00781">
    <property type="entry name" value="DAGK_cat"/>
    <property type="match status" value="1"/>
</dbReference>
<dbReference type="InterPro" id="IPR001206">
    <property type="entry name" value="Diacylglycerol_kinase_cat_dom"/>
</dbReference>
<dbReference type="Proteomes" id="UP001168575">
    <property type="component" value="Unassembled WGS sequence"/>
</dbReference>
<organism evidence="14 15">
    <name type="scientific">Phoenicibacter congonensis</name>
    <dbReference type="NCBI Taxonomy" id="1944646"/>
    <lineage>
        <taxon>Bacteria</taxon>
        <taxon>Bacillati</taxon>
        <taxon>Actinomycetota</taxon>
        <taxon>Coriobacteriia</taxon>
        <taxon>Eggerthellales</taxon>
        <taxon>Eggerthellaceae</taxon>
        <taxon>Phoenicibacter</taxon>
    </lineage>
</organism>
<dbReference type="PROSITE" id="PS50146">
    <property type="entry name" value="DAGK"/>
    <property type="match status" value="1"/>
</dbReference>
<comment type="cofactor">
    <cofactor evidence="1">
        <name>Mg(2+)</name>
        <dbReference type="ChEBI" id="CHEBI:18420"/>
    </cofactor>
</comment>
<keyword evidence="12" id="KW-1208">Phospholipid metabolism</keyword>
<keyword evidence="10" id="KW-0443">Lipid metabolism</keyword>
<dbReference type="SMART" id="SM00046">
    <property type="entry name" value="DAGKc"/>
    <property type="match status" value="1"/>
</dbReference>
<dbReference type="GO" id="GO:0005524">
    <property type="term" value="F:ATP binding"/>
    <property type="evidence" value="ECO:0007669"/>
    <property type="project" value="UniProtKB-KW"/>
</dbReference>
<evidence type="ECO:0000256" key="6">
    <source>
        <dbReference type="ARBA" id="ARBA00022741"/>
    </source>
</evidence>
<dbReference type="Pfam" id="PF19279">
    <property type="entry name" value="YegS_C"/>
    <property type="match status" value="1"/>
</dbReference>
<dbReference type="NCBIfam" id="TIGR00147">
    <property type="entry name" value="YegS/Rv2252/BmrU family lipid kinase"/>
    <property type="match status" value="1"/>
</dbReference>
<dbReference type="PANTHER" id="PTHR12358">
    <property type="entry name" value="SPHINGOSINE KINASE"/>
    <property type="match status" value="1"/>
</dbReference>
<dbReference type="AlphaFoldDB" id="A0AA43U8Q4"/>
<keyword evidence="4" id="KW-0808">Transferase</keyword>
<dbReference type="Gene3D" id="3.40.50.10330">
    <property type="entry name" value="Probable inorganic polyphosphate/atp-NAD kinase, domain 1"/>
    <property type="match status" value="1"/>
</dbReference>
<evidence type="ECO:0000256" key="7">
    <source>
        <dbReference type="ARBA" id="ARBA00022777"/>
    </source>
</evidence>
<comment type="caution">
    <text evidence="14">The sequence shown here is derived from an EMBL/GenBank/DDBJ whole genome shotgun (WGS) entry which is preliminary data.</text>
</comment>
<keyword evidence="9" id="KW-0460">Magnesium</keyword>
<dbReference type="EMBL" id="JAUMVS010000014">
    <property type="protein sequence ID" value="MDO4841395.1"/>
    <property type="molecule type" value="Genomic_DNA"/>
</dbReference>
<evidence type="ECO:0000259" key="13">
    <source>
        <dbReference type="PROSITE" id="PS50146"/>
    </source>
</evidence>
<evidence type="ECO:0000256" key="1">
    <source>
        <dbReference type="ARBA" id="ARBA00001946"/>
    </source>
</evidence>
<evidence type="ECO:0000256" key="9">
    <source>
        <dbReference type="ARBA" id="ARBA00022842"/>
    </source>
</evidence>
<dbReference type="SUPFAM" id="SSF111331">
    <property type="entry name" value="NAD kinase/diacylglycerol kinase-like"/>
    <property type="match status" value="1"/>
</dbReference>
<keyword evidence="8" id="KW-0067">ATP-binding</keyword>
<dbReference type="InterPro" id="IPR050187">
    <property type="entry name" value="Lipid_Phosphate_FormReg"/>
</dbReference>
<evidence type="ECO:0000313" key="14">
    <source>
        <dbReference type="EMBL" id="MDO4841395.1"/>
    </source>
</evidence>
<keyword evidence="15" id="KW-1185">Reference proteome</keyword>
<dbReference type="GO" id="GO:0016301">
    <property type="term" value="F:kinase activity"/>
    <property type="evidence" value="ECO:0007669"/>
    <property type="project" value="UniProtKB-KW"/>
</dbReference>
<dbReference type="GO" id="GO:0046872">
    <property type="term" value="F:metal ion binding"/>
    <property type="evidence" value="ECO:0007669"/>
    <property type="project" value="UniProtKB-KW"/>
</dbReference>
<protein>
    <submittedName>
        <fullName evidence="14">Diacylglycerol kinase family lipid kinase</fullName>
    </submittedName>
</protein>